<dbReference type="EMBL" id="BMAW01055221">
    <property type="protein sequence ID" value="GFS99811.1"/>
    <property type="molecule type" value="Genomic_DNA"/>
</dbReference>
<dbReference type="AlphaFoldDB" id="A0A8X6N8P0"/>
<name>A0A8X6N8P0_NEPPI</name>
<comment type="caution">
    <text evidence="1">The sequence shown here is derived from an EMBL/GenBank/DDBJ whole genome shotgun (WGS) entry which is preliminary data.</text>
</comment>
<sequence>MFIFFDSYVSSFYHIIGYALVTEAIKYYIFSTYFKEKQLKGEIPVLAKEHTIKSQLIPSEVTPKLTIQRKCQMEPNKTTPNSDSENICNSLNVGAQFSPLEKSNTRIVKHNRKFKIKTPPVVHSVVVYKICVALKIDAQLCPLKIECASITDMLQNTKTKKDTPKINSIFIYKICRALDLKAVLASPLKQ</sequence>
<evidence type="ECO:0000313" key="2">
    <source>
        <dbReference type="Proteomes" id="UP000887013"/>
    </source>
</evidence>
<gene>
    <name evidence="1" type="ORF">NPIL_12671</name>
</gene>
<reference evidence="1" key="1">
    <citation type="submission" date="2020-08" db="EMBL/GenBank/DDBJ databases">
        <title>Multicomponent nature underlies the extraordinary mechanical properties of spider dragline silk.</title>
        <authorList>
            <person name="Kono N."/>
            <person name="Nakamura H."/>
            <person name="Mori M."/>
            <person name="Yoshida Y."/>
            <person name="Ohtoshi R."/>
            <person name="Malay A.D."/>
            <person name="Moran D.A.P."/>
            <person name="Tomita M."/>
            <person name="Numata K."/>
            <person name="Arakawa K."/>
        </authorList>
    </citation>
    <scope>NUCLEOTIDE SEQUENCE</scope>
</reference>
<evidence type="ECO:0000313" key="1">
    <source>
        <dbReference type="EMBL" id="GFS99811.1"/>
    </source>
</evidence>
<organism evidence="1 2">
    <name type="scientific">Nephila pilipes</name>
    <name type="common">Giant wood spider</name>
    <name type="synonym">Nephila maculata</name>
    <dbReference type="NCBI Taxonomy" id="299642"/>
    <lineage>
        <taxon>Eukaryota</taxon>
        <taxon>Metazoa</taxon>
        <taxon>Ecdysozoa</taxon>
        <taxon>Arthropoda</taxon>
        <taxon>Chelicerata</taxon>
        <taxon>Arachnida</taxon>
        <taxon>Araneae</taxon>
        <taxon>Araneomorphae</taxon>
        <taxon>Entelegynae</taxon>
        <taxon>Araneoidea</taxon>
        <taxon>Nephilidae</taxon>
        <taxon>Nephila</taxon>
    </lineage>
</organism>
<accession>A0A8X6N8P0</accession>
<protein>
    <submittedName>
        <fullName evidence="1">Uncharacterized protein</fullName>
    </submittedName>
</protein>
<dbReference type="Proteomes" id="UP000887013">
    <property type="component" value="Unassembled WGS sequence"/>
</dbReference>
<proteinExistence type="predicted"/>
<keyword evidence="2" id="KW-1185">Reference proteome</keyword>